<organism evidence="2 3">
    <name type="scientific">Puccinia striiformis</name>
    <dbReference type="NCBI Taxonomy" id="27350"/>
    <lineage>
        <taxon>Eukaryota</taxon>
        <taxon>Fungi</taxon>
        <taxon>Dikarya</taxon>
        <taxon>Basidiomycota</taxon>
        <taxon>Pucciniomycotina</taxon>
        <taxon>Pucciniomycetes</taxon>
        <taxon>Pucciniales</taxon>
        <taxon>Pucciniaceae</taxon>
        <taxon>Puccinia</taxon>
    </lineage>
</organism>
<reference evidence="3" key="3">
    <citation type="journal article" date="2018" name="Mol. Plant Microbe Interact.">
        <title>Genome sequence resources for the wheat stripe rust pathogen (Puccinia striiformis f. sp. tritici) and the barley stripe rust pathogen (Puccinia striiformis f. sp. hordei).</title>
        <authorList>
            <person name="Xia C."/>
            <person name="Wang M."/>
            <person name="Yin C."/>
            <person name="Cornejo O.E."/>
            <person name="Hulbert S.H."/>
            <person name="Chen X."/>
        </authorList>
    </citation>
    <scope>NUCLEOTIDE SEQUENCE [LARGE SCALE GENOMIC DNA]</scope>
    <source>
        <strain evidence="3">93TX-2</strain>
    </source>
</reference>
<dbReference type="VEuPathDB" id="FungiDB:PSHT_15857"/>
<evidence type="ECO:0000313" key="2">
    <source>
        <dbReference type="EMBL" id="POV95078.1"/>
    </source>
</evidence>
<evidence type="ECO:0000313" key="3">
    <source>
        <dbReference type="Proteomes" id="UP000238274"/>
    </source>
</evidence>
<keyword evidence="1" id="KW-0732">Signal</keyword>
<reference evidence="2 3" key="1">
    <citation type="submission" date="2017-12" db="EMBL/GenBank/DDBJ databases">
        <title>Gene loss provides genomic basis for host adaptation in cereal stripe rust fungi.</title>
        <authorList>
            <person name="Xia C."/>
        </authorList>
    </citation>
    <scope>NUCLEOTIDE SEQUENCE [LARGE SCALE GENOMIC DNA]</scope>
    <source>
        <strain evidence="2 3">93TX-2</strain>
    </source>
</reference>
<name>A0A2S4UCQ3_9BASI</name>
<dbReference type="Proteomes" id="UP000238274">
    <property type="component" value="Unassembled WGS sequence"/>
</dbReference>
<feature type="chain" id="PRO_5015672562" description="Hydrophobin" evidence="1">
    <location>
        <begin position="21"/>
        <end position="115"/>
    </location>
</feature>
<sequence>MNFVQLFVFLSCAITPAVMAAGTRAQAAGRGQQNPPKTTPGNFACTGTLNAGWCVSDVLPGSILGARNFVKANGANPNFTCNGAAQPNKACCKSNFAPDRNGIASTKNVDFCKIL</sequence>
<keyword evidence="3" id="KW-1185">Reference proteome</keyword>
<dbReference type="EMBL" id="PKSM01000439">
    <property type="protein sequence ID" value="POV95078.1"/>
    <property type="molecule type" value="Genomic_DNA"/>
</dbReference>
<feature type="signal peptide" evidence="1">
    <location>
        <begin position="1"/>
        <end position="20"/>
    </location>
</feature>
<dbReference type="VEuPathDB" id="FungiDB:PSTT_06653"/>
<accession>A0A2S4UCQ3</accession>
<gene>
    <name evidence="2" type="ORF">PSHT_15857</name>
</gene>
<dbReference type="AlphaFoldDB" id="A0A2S4UCQ3"/>
<protein>
    <recommendedName>
        <fullName evidence="4">Hydrophobin</fullName>
    </recommendedName>
</protein>
<evidence type="ECO:0008006" key="4">
    <source>
        <dbReference type="Google" id="ProtNLM"/>
    </source>
</evidence>
<comment type="caution">
    <text evidence="2">The sequence shown here is derived from an EMBL/GenBank/DDBJ whole genome shotgun (WGS) entry which is preliminary data.</text>
</comment>
<reference evidence="3" key="2">
    <citation type="journal article" date="2018" name="BMC Genomics">
        <title>Genomic insights into host adaptation between the wheat stripe rust pathogen (Puccinia striiformis f. sp. tritici) and the barley stripe rust pathogen (Puccinia striiformis f. sp. hordei).</title>
        <authorList>
            <person name="Xia C."/>
            <person name="Wang M."/>
            <person name="Yin C."/>
            <person name="Cornejo O.E."/>
            <person name="Hulbert S.H."/>
            <person name="Chen X."/>
        </authorList>
    </citation>
    <scope>NUCLEOTIDE SEQUENCE [LARGE SCALE GENOMIC DNA]</scope>
    <source>
        <strain evidence="3">93TX-2</strain>
    </source>
</reference>
<evidence type="ECO:0000256" key="1">
    <source>
        <dbReference type="SAM" id="SignalP"/>
    </source>
</evidence>
<proteinExistence type="predicted"/>